<evidence type="ECO:0000256" key="4">
    <source>
        <dbReference type="ARBA" id="ARBA00023136"/>
    </source>
</evidence>
<dbReference type="Pfam" id="PF04140">
    <property type="entry name" value="ICMT"/>
    <property type="match status" value="1"/>
</dbReference>
<dbReference type="InterPro" id="IPR054851">
    <property type="entry name" value="Isoprenylcys_mtase"/>
</dbReference>
<evidence type="ECO:0000313" key="6">
    <source>
        <dbReference type="EMBL" id="BBM88069.1"/>
    </source>
</evidence>
<dbReference type="KEGG" id="uam:UABAM_06485"/>
<gene>
    <name evidence="6" type="ORF">UABAM_06485</name>
</gene>
<dbReference type="InterPro" id="IPR007269">
    <property type="entry name" value="ICMT_MeTrfase"/>
</dbReference>
<evidence type="ECO:0000256" key="3">
    <source>
        <dbReference type="ARBA" id="ARBA00022989"/>
    </source>
</evidence>
<dbReference type="NCBIfam" id="NF040696">
    <property type="entry name" value="isopcys_mtase"/>
    <property type="match status" value="1"/>
</dbReference>
<keyword evidence="3 5" id="KW-1133">Transmembrane helix</keyword>
<proteinExistence type="predicted"/>
<comment type="subcellular location">
    <subcellularLocation>
        <location evidence="1">Membrane</location>
        <topology evidence="1">Multi-pass membrane protein</topology>
    </subcellularLocation>
</comment>
<organism evidence="6 7">
    <name type="scientific">Uabimicrobium amorphum</name>
    <dbReference type="NCBI Taxonomy" id="2596890"/>
    <lineage>
        <taxon>Bacteria</taxon>
        <taxon>Pseudomonadati</taxon>
        <taxon>Planctomycetota</taxon>
        <taxon>Candidatus Uabimicrobiia</taxon>
        <taxon>Candidatus Uabimicrobiales</taxon>
        <taxon>Candidatus Uabimicrobiaceae</taxon>
        <taxon>Candidatus Uabimicrobium</taxon>
    </lineage>
</organism>
<feature type="transmembrane region" description="Helical" evidence="5">
    <location>
        <begin position="6"/>
        <end position="24"/>
    </location>
</feature>
<dbReference type="PANTHER" id="PTHR12714">
    <property type="entry name" value="PROTEIN-S ISOPRENYLCYSTEINE O-METHYLTRANSFERASE"/>
    <property type="match status" value="1"/>
</dbReference>
<dbReference type="Gene3D" id="1.20.120.1630">
    <property type="match status" value="1"/>
</dbReference>
<keyword evidence="7" id="KW-1185">Reference proteome</keyword>
<keyword evidence="2 5" id="KW-0812">Transmembrane</keyword>
<dbReference type="PANTHER" id="PTHR12714:SF9">
    <property type="entry name" value="PROTEIN-S-ISOPRENYLCYSTEINE O-METHYLTRANSFERASE"/>
    <property type="match status" value="1"/>
</dbReference>
<name>A0A5S9ITZ4_UABAM</name>
<accession>A0A5S9ITZ4</accession>
<evidence type="ECO:0000256" key="1">
    <source>
        <dbReference type="ARBA" id="ARBA00004141"/>
    </source>
</evidence>
<keyword evidence="4 5" id="KW-0472">Membrane</keyword>
<sequence length="194" mass="22714">MKINIWEMTFLVCMVVSFVIRIPYDSKYRKNTFTDNRKTNLEKFLLAAVGIGMMLIPLIYIFSRVFDFANYSGESWMGFLGVGAFLSGIYFFAKSHADLGLNWSPTLQIREKHSLVTVGVYKYIRHPMYSSIWLWAIAQAFLLQNWIAGFSGIVAFGLMYFLRVPQEEKMMLDHFGEEYRGYMKQTGRVFPRIW</sequence>
<dbReference type="GO" id="GO:0016020">
    <property type="term" value="C:membrane"/>
    <property type="evidence" value="ECO:0007669"/>
    <property type="project" value="UniProtKB-SubCell"/>
</dbReference>
<dbReference type="Proteomes" id="UP000326354">
    <property type="component" value="Chromosome"/>
</dbReference>
<dbReference type="GO" id="GO:0004671">
    <property type="term" value="F:protein C-terminal S-isoprenylcysteine carboxyl O-methyltransferase activity"/>
    <property type="evidence" value="ECO:0007669"/>
    <property type="project" value="InterPro"/>
</dbReference>
<keyword evidence="6" id="KW-0808">Transferase</keyword>
<feature type="transmembrane region" description="Helical" evidence="5">
    <location>
        <begin position="75"/>
        <end position="93"/>
    </location>
</feature>
<evidence type="ECO:0000313" key="7">
    <source>
        <dbReference type="Proteomes" id="UP000326354"/>
    </source>
</evidence>
<reference evidence="6 7" key="1">
    <citation type="submission" date="2019-08" db="EMBL/GenBank/DDBJ databases">
        <title>Complete genome sequence of Candidatus Uab amorphum.</title>
        <authorList>
            <person name="Shiratori T."/>
            <person name="Suzuki S."/>
            <person name="Kakizawa Y."/>
            <person name="Ishida K."/>
        </authorList>
    </citation>
    <scope>NUCLEOTIDE SEQUENCE [LARGE SCALE GENOMIC DNA]</scope>
    <source>
        <strain evidence="6 7">SRT547</strain>
    </source>
</reference>
<feature type="transmembrane region" description="Helical" evidence="5">
    <location>
        <begin position="132"/>
        <end position="162"/>
    </location>
</feature>
<evidence type="ECO:0000256" key="5">
    <source>
        <dbReference type="SAM" id="Phobius"/>
    </source>
</evidence>
<keyword evidence="6" id="KW-0489">Methyltransferase</keyword>
<protein>
    <submittedName>
        <fullName evidence="6">Farnesyl cysteine carboxyl-methyltransferase</fullName>
    </submittedName>
</protein>
<dbReference type="AlphaFoldDB" id="A0A5S9ITZ4"/>
<dbReference type="EMBL" id="AP019860">
    <property type="protein sequence ID" value="BBM88069.1"/>
    <property type="molecule type" value="Genomic_DNA"/>
</dbReference>
<evidence type="ECO:0000256" key="2">
    <source>
        <dbReference type="ARBA" id="ARBA00022692"/>
    </source>
</evidence>
<dbReference type="RefSeq" id="WP_229759335.1">
    <property type="nucleotide sequence ID" value="NZ_AP019860.1"/>
</dbReference>
<feature type="transmembrane region" description="Helical" evidence="5">
    <location>
        <begin position="44"/>
        <end position="63"/>
    </location>
</feature>
<dbReference type="GO" id="GO:0032259">
    <property type="term" value="P:methylation"/>
    <property type="evidence" value="ECO:0007669"/>
    <property type="project" value="UniProtKB-KW"/>
</dbReference>